<protein>
    <recommendedName>
        <fullName evidence="10">Signal recognition particle receptor FtsY</fullName>
        <shortName evidence="10">SRP receptor</shortName>
        <ecNumber evidence="10">3.6.5.4</ecNumber>
    </recommendedName>
</protein>
<dbReference type="InterPro" id="IPR003593">
    <property type="entry name" value="AAA+_ATPase"/>
</dbReference>
<dbReference type="STRING" id="1266370.NITGR_490005"/>
<comment type="subunit">
    <text evidence="10">Part of the signal recognition particle protein translocation system, which is composed of SRP and FtsY.</text>
</comment>
<dbReference type="SUPFAM" id="SSF52540">
    <property type="entry name" value="P-loop containing nucleoside triphosphate hydrolases"/>
    <property type="match status" value="1"/>
</dbReference>
<dbReference type="InterPro" id="IPR004390">
    <property type="entry name" value="SR_rcpt_FtsY"/>
</dbReference>
<dbReference type="EC" id="3.6.5.4" evidence="10"/>
<evidence type="ECO:0000256" key="4">
    <source>
        <dbReference type="ARBA" id="ARBA00022801"/>
    </source>
</evidence>
<dbReference type="GO" id="GO:0006614">
    <property type="term" value="P:SRP-dependent cotranslational protein targeting to membrane"/>
    <property type="evidence" value="ECO:0007669"/>
    <property type="project" value="InterPro"/>
</dbReference>
<keyword evidence="2 10" id="KW-0963">Cytoplasm</keyword>
<evidence type="ECO:0000256" key="6">
    <source>
        <dbReference type="ARBA" id="ARBA00023136"/>
    </source>
</evidence>
<feature type="domain" description="SRP54-type proteins GTP-binding" evidence="11">
    <location>
        <begin position="290"/>
        <end position="303"/>
    </location>
</feature>
<dbReference type="Pfam" id="PF00448">
    <property type="entry name" value="SRP54"/>
    <property type="match status" value="1"/>
</dbReference>
<feature type="binding site" evidence="10">
    <location>
        <begin position="123"/>
        <end position="130"/>
    </location>
    <ligand>
        <name>GTP</name>
        <dbReference type="ChEBI" id="CHEBI:37565"/>
    </ligand>
</feature>
<dbReference type="Gene3D" id="1.20.120.140">
    <property type="entry name" value="Signal recognition particle SRP54, nucleotide-binding domain"/>
    <property type="match status" value="1"/>
</dbReference>
<dbReference type="GO" id="GO:0005525">
    <property type="term" value="F:GTP binding"/>
    <property type="evidence" value="ECO:0007669"/>
    <property type="project" value="UniProtKB-UniRule"/>
</dbReference>
<evidence type="ECO:0000256" key="10">
    <source>
        <dbReference type="HAMAP-Rule" id="MF_00920"/>
    </source>
</evidence>
<dbReference type="GO" id="GO:0051301">
    <property type="term" value="P:cell division"/>
    <property type="evidence" value="ECO:0007669"/>
    <property type="project" value="UniProtKB-KW"/>
</dbReference>
<feature type="binding site" evidence="10">
    <location>
        <begin position="269"/>
        <end position="272"/>
    </location>
    <ligand>
        <name>GTP</name>
        <dbReference type="ChEBI" id="CHEBI:37565"/>
    </ligand>
</feature>
<comment type="similarity">
    <text evidence="10">Belongs to the GTP-binding SRP family. FtsY subfamily.</text>
</comment>
<dbReference type="PANTHER" id="PTHR43134:SF1">
    <property type="entry name" value="SIGNAL RECOGNITION PARTICLE RECEPTOR SUBUNIT ALPHA"/>
    <property type="match status" value="1"/>
</dbReference>
<dbReference type="PROSITE" id="PS00300">
    <property type="entry name" value="SRP54"/>
    <property type="match status" value="1"/>
</dbReference>
<keyword evidence="13" id="KW-1185">Reference proteome</keyword>
<dbReference type="GO" id="GO:0005737">
    <property type="term" value="C:cytoplasm"/>
    <property type="evidence" value="ECO:0007669"/>
    <property type="project" value="UniProtKB-SubCell"/>
</dbReference>
<feature type="binding site" evidence="10">
    <location>
        <begin position="205"/>
        <end position="209"/>
    </location>
    <ligand>
        <name>GTP</name>
        <dbReference type="ChEBI" id="CHEBI:37565"/>
    </ligand>
</feature>
<dbReference type="SMART" id="SM00382">
    <property type="entry name" value="AAA"/>
    <property type="match status" value="1"/>
</dbReference>
<keyword evidence="12" id="KW-0131">Cell cycle</keyword>
<keyword evidence="6 10" id="KW-0472">Membrane</keyword>
<dbReference type="Pfam" id="PF02881">
    <property type="entry name" value="SRP54_N"/>
    <property type="match status" value="1"/>
</dbReference>
<evidence type="ECO:0000313" key="13">
    <source>
        <dbReference type="Proteomes" id="UP000011704"/>
    </source>
</evidence>
<comment type="subcellular location">
    <subcellularLocation>
        <location evidence="10">Cell membrane</location>
        <topology evidence="10">Peripheral membrane protein</topology>
        <orientation evidence="10">Cytoplasmic side</orientation>
    </subcellularLocation>
    <subcellularLocation>
        <location evidence="10">Cytoplasm</location>
    </subcellularLocation>
</comment>
<keyword evidence="1 10" id="KW-1003">Cell membrane</keyword>
<evidence type="ECO:0000256" key="8">
    <source>
        <dbReference type="ARBA" id="ARBA00048027"/>
    </source>
</evidence>
<organism evidence="12 13">
    <name type="scientific">Nitrospina gracilis (strain 3/211)</name>
    <dbReference type="NCBI Taxonomy" id="1266370"/>
    <lineage>
        <taxon>Bacteria</taxon>
        <taxon>Pseudomonadati</taxon>
        <taxon>Nitrospinota/Tectimicrobiota group</taxon>
        <taxon>Nitrospinota</taxon>
        <taxon>Nitrospinia</taxon>
        <taxon>Nitrospinales</taxon>
        <taxon>Nitrospinaceae</taxon>
        <taxon>Nitrospina</taxon>
    </lineage>
</organism>
<comment type="catalytic activity">
    <reaction evidence="8 10">
        <text>GTP + H2O = GDP + phosphate + H(+)</text>
        <dbReference type="Rhea" id="RHEA:19669"/>
        <dbReference type="ChEBI" id="CHEBI:15377"/>
        <dbReference type="ChEBI" id="CHEBI:15378"/>
        <dbReference type="ChEBI" id="CHEBI:37565"/>
        <dbReference type="ChEBI" id="CHEBI:43474"/>
        <dbReference type="ChEBI" id="CHEBI:58189"/>
        <dbReference type="EC" id="3.6.5.4"/>
    </reaction>
</comment>
<keyword evidence="5 10" id="KW-0342">GTP-binding</keyword>
<evidence type="ECO:0000256" key="9">
    <source>
        <dbReference type="ARBA" id="ARBA00053570"/>
    </source>
</evidence>
<gene>
    <name evidence="10 12" type="primary">ftsY</name>
    <name evidence="12" type="ORF">NITGR_490005</name>
</gene>
<dbReference type="InterPro" id="IPR013822">
    <property type="entry name" value="Signal_recog_particl_SRP54_hlx"/>
</dbReference>
<dbReference type="GO" id="GO:0003924">
    <property type="term" value="F:GTPase activity"/>
    <property type="evidence" value="ECO:0007669"/>
    <property type="project" value="UniProtKB-UniRule"/>
</dbReference>
<dbReference type="FunFam" id="3.40.50.300:FF:000053">
    <property type="entry name" value="Signal recognition particle receptor FtsY"/>
    <property type="match status" value="1"/>
</dbReference>
<dbReference type="Gene3D" id="3.40.50.300">
    <property type="entry name" value="P-loop containing nucleotide triphosphate hydrolases"/>
    <property type="match status" value="1"/>
</dbReference>
<evidence type="ECO:0000256" key="5">
    <source>
        <dbReference type="ARBA" id="ARBA00023134"/>
    </source>
</evidence>
<comment type="caution">
    <text evidence="12">The sequence shown here is derived from an EMBL/GenBank/DDBJ whole genome shotgun (WGS) entry which is preliminary data.</text>
</comment>
<dbReference type="NCBIfam" id="TIGR00064">
    <property type="entry name" value="ftsY"/>
    <property type="match status" value="1"/>
</dbReference>
<keyword evidence="7 10" id="KW-0675">Receptor</keyword>
<dbReference type="FunCoup" id="M1YYV4">
    <property type="interactions" value="511"/>
</dbReference>
<dbReference type="Proteomes" id="UP000011704">
    <property type="component" value="Unassembled WGS sequence"/>
</dbReference>
<name>M1YYV4_NITG3</name>
<dbReference type="CDD" id="cd17874">
    <property type="entry name" value="FtsY"/>
    <property type="match status" value="1"/>
</dbReference>
<dbReference type="SUPFAM" id="SSF47364">
    <property type="entry name" value="Domain of the SRP/SRP receptor G-proteins"/>
    <property type="match status" value="1"/>
</dbReference>
<dbReference type="SMART" id="SM00963">
    <property type="entry name" value="SRP54_N"/>
    <property type="match status" value="1"/>
</dbReference>
<dbReference type="InterPro" id="IPR000897">
    <property type="entry name" value="SRP54_GTPase_dom"/>
</dbReference>
<dbReference type="AlphaFoldDB" id="M1YYV4"/>
<dbReference type="HAMAP" id="MF_00920">
    <property type="entry name" value="FtsY"/>
    <property type="match status" value="1"/>
</dbReference>
<dbReference type="InterPro" id="IPR027417">
    <property type="entry name" value="P-loop_NTPase"/>
</dbReference>
<comment type="function">
    <text evidence="9">Involved in targeting and insertion of nascent membrane proteins into the cytoplasmic membrane. Acts as a receptor for the complex formed by the signal recognition particle (SRP) and the ribosome-nascent chain (RNC). Interaction with SRP-RNC leads to the transfer of the RNC complex to the Sec translocase for insertion into the membrane, the hydrolysis of GTP by both Ffh and FtsY, and the dissociation of the SRP-FtsY complex into the individual components.</text>
</comment>
<dbReference type="InterPro" id="IPR042101">
    <property type="entry name" value="SRP54_N_sf"/>
</dbReference>
<evidence type="ECO:0000259" key="11">
    <source>
        <dbReference type="PROSITE" id="PS00300"/>
    </source>
</evidence>
<keyword evidence="3 10" id="KW-0547">Nucleotide-binding</keyword>
<dbReference type="FunFam" id="1.20.120.140:FF:000002">
    <property type="entry name" value="Signal recognition particle receptor FtsY"/>
    <property type="match status" value="1"/>
</dbReference>
<dbReference type="OrthoDB" id="9804720at2"/>
<dbReference type="SMART" id="SM00962">
    <property type="entry name" value="SRP54"/>
    <property type="match status" value="1"/>
</dbReference>
<dbReference type="GO" id="GO:0005047">
    <property type="term" value="F:signal recognition particle binding"/>
    <property type="evidence" value="ECO:0007669"/>
    <property type="project" value="TreeGrafter"/>
</dbReference>
<evidence type="ECO:0000256" key="3">
    <source>
        <dbReference type="ARBA" id="ARBA00022741"/>
    </source>
</evidence>
<dbReference type="HOGENOM" id="CLU_009301_3_0_0"/>
<proteinExistence type="inferred from homology"/>
<evidence type="ECO:0000256" key="1">
    <source>
        <dbReference type="ARBA" id="ARBA00022475"/>
    </source>
</evidence>
<evidence type="ECO:0000313" key="12">
    <source>
        <dbReference type="EMBL" id="CCQ90902.1"/>
    </source>
</evidence>
<keyword evidence="12" id="KW-0132">Cell division</keyword>
<keyword evidence="4 10" id="KW-0378">Hydrolase</keyword>
<dbReference type="InParanoid" id="M1YYV4"/>
<accession>M1YYV4</accession>
<evidence type="ECO:0000256" key="7">
    <source>
        <dbReference type="ARBA" id="ARBA00023170"/>
    </source>
</evidence>
<evidence type="ECO:0000256" key="2">
    <source>
        <dbReference type="ARBA" id="ARBA00022490"/>
    </source>
</evidence>
<dbReference type="EMBL" id="CAQJ01000054">
    <property type="protein sequence ID" value="CCQ90902.1"/>
    <property type="molecule type" value="Genomic_DNA"/>
</dbReference>
<dbReference type="RefSeq" id="WP_005009030.1">
    <property type="nucleotide sequence ID" value="NZ_HG422173.1"/>
</dbReference>
<dbReference type="GO" id="GO:0005886">
    <property type="term" value="C:plasma membrane"/>
    <property type="evidence" value="ECO:0007669"/>
    <property type="project" value="UniProtKB-SubCell"/>
</dbReference>
<sequence length="318" mass="34839">MNDSTEPRIEEEKQGGFFSRLKNGLSKTRDSFSKGIDNIVLGKAKVGPELMDEIEEALLIADAGMNSTSRILGELNQEVAQNHLRTPEQVQAHLKTIMVRLLSEHQTPWDLASKKPFVVLVIGINGSGKTTTIGKLAQKWSKEGKKVLLAAGDTFRAAAIEQLQMWSERSGVPCIAQKHGADPSAVAFDAVQAGIARKSDIVLIDTAGRLQTNTNLMEELKKVKRVIGKVQEDAPHETMLVLDGSIGQNSISQARLFHEALQIDSLIMTKLDGTAKGGILFNIVQEMKLPVRYIGVGEKAEDLQKFDPTAFVNALFER</sequence>
<reference evidence="12 13" key="1">
    <citation type="journal article" date="2013" name="Front. Microbiol.">
        <title>The genome of Nitrospina gracilis illuminates the metabolism and evolution of the major marine nitrite oxidizer.</title>
        <authorList>
            <person name="Luecker S."/>
            <person name="Nowka B."/>
            <person name="Rattei T."/>
            <person name="Spieck E."/>
            <person name="and Daims H."/>
        </authorList>
    </citation>
    <scope>NUCLEOTIDE SEQUENCE [LARGE SCALE GENOMIC DNA]</scope>
    <source>
        <strain evidence="12 13">3/211</strain>
    </source>
</reference>
<dbReference type="InterPro" id="IPR036225">
    <property type="entry name" value="SRP/SRP_N"/>
</dbReference>
<dbReference type="PANTHER" id="PTHR43134">
    <property type="entry name" value="SIGNAL RECOGNITION PARTICLE RECEPTOR SUBUNIT ALPHA"/>
    <property type="match status" value="1"/>
</dbReference>